<keyword evidence="1" id="KW-0472">Membrane</keyword>
<dbReference type="InterPro" id="IPR006860">
    <property type="entry name" value="FecR"/>
</dbReference>
<dbReference type="EMBL" id="JAUJEA010000010">
    <property type="protein sequence ID" value="MDN5204201.1"/>
    <property type="molecule type" value="Genomic_DNA"/>
</dbReference>
<dbReference type="Proteomes" id="UP001172082">
    <property type="component" value="Unassembled WGS sequence"/>
</dbReference>
<evidence type="ECO:0000313" key="5">
    <source>
        <dbReference type="Proteomes" id="UP001172082"/>
    </source>
</evidence>
<keyword evidence="1" id="KW-1133">Transmembrane helix</keyword>
<keyword evidence="1" id="KW-0812">Transmembrane</keyword>
<dbReference type="Gene3D" id="3.55.50.30">
    <property type="match status" value="1"/>
</dbReference>
<feature type="domain" description="FecR protein" evidence="2">
    <location>
        <begin position="133"/>
        <end position="220"/>
    </location>
</feature>
<accession>A0ABT8KTV0</accession>
<dbReference type="PANTHER" id="PTHR30273:SF2">
    <property type="entry name" value="PROTEIN FECR"/>
    <property type="match status" value="1"/>
</dbReference>
<dbReference type="InterPro" id="IPR032508">
    <property type="entry name" value="FecR_C"/>
</dbReference>
<dbReference type="Pfam" id="PF16344">
    <property type="entry name" value="FecR_C"/>
    <property type="match status" value="1"/>
</dbReference>
<evidence type="ECO:0000259" key="2">
    <source>
        <dbReference type="Pfam" id="PF04773"/>
    </source>
</evidence>
<protein>
    <submittedName>
        <fullName evidence="4">FecR family protein</fullName>
    </submittedName>
</protein>
<gene>
    <name evidence="4" type="ORF">QQ008_22605</name>
</gene>
<keyword evidence="5" id="KW-1185">Reference proteome</keyword>
<proteinExistence type="predicted"/>
<evidence type="ECO:0000313" key="4">
    <source>
        <dbReference type="EMBL" id="MDN5204201.1"/>
    </source>
</evidence>
<feature type="domain" description="Protein FecR C-terminal" evidence="3">
    <location>
        <begin position="268"/>
        <end position="334"/>
    </location>
</feature>
<dbReference type="PIRSF" id="PIRSF018266">
    <property type="entry name" value="FecR"/>
    <property type="match status" value="1"/>
</dbReference>
<evidence type="ECO:0000256" key="1">
    <source>
        <dbReference type="SAM" id="Phobius"/>
    </source>
</evidence>
<sequence>MTYENYKLEDFLFDLEFKNWVLAPTEDSQLFWEQWIKGHPEQLETILTAKEIILTLEYQEPKSVSIEEQNELLKGILIHKPERSSAKTKFGYYSIAASILILLAASFYYFHFIKTDATDTPSLITQVVKENPRGQKTKIALPDGSVAWLNSDSRIEYSSDFTGERNIHLRGEAYFEVVKNPEKPFKVYSGDVVTTALGTSFNVQAFENHHIKIGLVTGKISVSVDQSDMEPRTVDSPGQTVLYNKEVNELTLSFSKELDFFKWTEKTIVFEDANIAEVKEVLERWYNVDITIKNLNRKIMYTGEYKNESLERILQRMSFVEKFSYEIKGKEVEINFK</sequence>
<name>A0ABT8KTV0_9BACT</name>
<dbReference type="Pfam" id="PF04773">
    <property type="entry name" value="FecR"/>
    <property type="match status" value="1"/>
</dbReference>
<dbReference type="RefSeq" id="WP_346754225.1">
    <property type="nucleotide sequence ID" value="NZ_JAUJEA010000010.1"/>
</dbReference>
<comment type="caution">
    <text evidence="4">The sequence shown here is derived from an EMBL/GenBank/DDBJ whole genome shotgun (WGS) entry which is preliminary data.</text>
</comment>
<reference evidence="4" key="1">
    <citation type="submission" date="2023-06" db="EMBL/GenBank/DDBJ databases">
        <title>Genomic of Parafulvivirga corallium.</title>
        <authorList>
            <person name="Wang G."/>
        </authorList>
    </citation>
    <scope>NUCLEOTIDE SEQUENCE</scope>
    <source>
        <strain evidence="4">BMA10</strain>
    </source>
</reference>
<dbReference type="Gene3D" id="2.60.120.1440">
    <property type="match status" value="1"/>
</dbReference>
<dbReference type="PANTHER" id="PTHR30273">
    <property type="entry name" value="PERIPLASMIC SIGNAL SENSOR AND SIGMA FACTOR ACTIVATOR FECR-RELATED"/>
    <property type="match status" value="1"/>
</dbReference>
<organism evidence="4 5">
    <name type="scientific">Splendidivirga corallicola</name>
    <dbReference type="NCBI Taxonomy" id="3051826"/>
    <lineage>
        <taxon>Bacteria</taxon>
        <taxon>Pseudomonadati</taxon>
        <taxon>Bacteroidota</taxon>
        <taxon>Cytophagia</taxon>
        <taxon>Cytophagales</taxon>
        <taxon>Splendidivirgaceae</taxon>
        <taxon>Splendidivirga</taxon>
    </lineage>
</organism>
<feature type="transmembrane region" description="Helical" evidence="1">
    <location>
        <begin position="90"/>
        <end position="110"/>
    </location>
</feature>
<evidence type="ECO:0000259" key="3">
    <source>
        <dbReference type="Pfam" id="PF16344"/>
    </source>
</evidence>
<dbReference type="InterPro" id="IPR012373">
    <property type="entry name" value="Ferrdict_sens_TM"/>
</dbReference>